<reference evidence="1 2" key="1">
    <citation type="journal article" date="2019" name="Nat. Ecol. Evol.">
        <title>Megaphylogeny resolves global patterns of mushroom evolution.</title>
        <authorList>
            <person name="Varga T."/>
            <person name="Krizsan K."/>
            <person name="Foldi C."/>
            <person name="Dima B."/>
            <person name="Sanchez-Garcia M."/>
            <person name="Sanchez-Ramirez S."/>
            <person name="Szollosi G.J."/>
            <person name="Szarkandi J.G."/>
            <person name="Papp V."/>
            <person name="Albert L."/>
            <person name="Andreopoulos W."/>
            <person name="Angelini C."/>
            <person name="Antonin V."/>
            <person name="Barry K.W."/>
            <person name="Bougher N.L."/>
            <person name="Buchanan P."/>
            <person name="Buyck B."/>
            <person name="Bense V."/>
            <person name="Catcheside P."/>
            <person name="Chovatia M."/>
            <person name="Cooper J."/>
            <person name="Damon W."/>
            <person name="Desjardin D."/>
            <person name="Finy P."/>
            <person name="Geml J."/>
            <person name="Haridas S."/>
            <person name="Hughes K."/>
            <person name="Justo A."/>
            <person name="Karasinski D."/>
            <person name="Kautmanova I."/>
            <person name="Kiss B."/>
            <person name="Kocsube S."/>
            <person name="Kotiranta H."/>
            <person name="LaButti K.M."/>
            <person name="Lechner B.E."/>
            <person name="Liimatainen K."/>
            <person name="Lipzen A."/>
            <person name="Lukacs Z."/>
            <person name="Mihaltcheva S."/>
            <person name="Morgado L.N."/>
            <person name="Niskanen T."/>
            <person name="Noordeloos M.E."/>
            <person name="Ohm R.A."/>
            <person name="Ortiz-Santana B."/>
            <person name="Ovrebo C."/>
            <person name="Racz N."/>
            <person name="Riley R."/>
            <person name="Savchenko A."/>
            <person name="Shiryaev A."/>
            <person name="Soop K."/>
            <person name="Spirin V."/>
            <person name="Szebenyi C."/>
            <person name="Tomsovsky M."/>
            <person name="Tulloss R.E."/>
            <person name="Uehling J."/>
            <person name="Grigoriev I.V."/>
            <person name="Vagvolgyi C."/>
            <person name="Papp T."/>
            <person name="Martin F.M."/>
            <person name="Miettinen O."/>
            <person name="Hibbett D.S."/>
            <person name="Nagy L.G."/>
        </authorList>
    </citation>
    <scope>NUCLEOTIDE SEQUENCE [LARGE SCALE GENOMIC DNA]</scope>
    <source>
        <strain evidence="1 2">NL-1719</strain>
    </source>
</reference>
<gene>
    <name evidence="1" type="ORF">BDN72DRAFT_889942</name>
</gene>
<sequence length="218" mass="23992">MAQTHRLSTLPPWISHWLGYRSSPPSKRPDYVVWIWSFIGAFCGISVIQAVFSQAQYFIERGVPSIVASYGASAVLIYGAVDAPLAQPRALIVGHFIGAFMGTGITKLFLLLPAERFNELQWLAASLSCACSIVLMQMTGTTHPPAGATAVLAAVNVQTREMGWYYLPVILFSSTLALAVALITNNLQRRYPLFWFYPSPAPAPLNLLRRSDYGCDSY</sequence>
<protein>
    <submittedName>
        <fullName evidence="1">Uncharacterized protein</fullName>
    </submittedName>
</protein>
<accession>A0ACD3AAT5</accession>
<dbReference type="Proteomes" id="UP000308600">
    <property type="component" value="Unassembled WGS sequence"/>
</dbReference>
<keyword evidence="2" id="KW-1185">Reference proteome</keyword>
<evidence type="ECO:0000313" key="2">
    <source>
        <dbReference type="Proteomes" id="UP000308600"/>
    </source>
</evidence>
<evidence type="ECO:0000313" key="1">
    <source>
        <dbReference type="EMBL" id="TFK62781.1"/>
    </source>
</evidence>
<organism evidence="1 2">
    <name type="scientific">Pluteus cervinus</name>
    <dbReference type="NCBI Taxonomy" id="181527"/>
    <lineage>
        <taxon>Eukaryota</taxon>
        <taxon>Fungi</taxon>
        <taxon>Dikarya</taxon>
        <taxon>Basidiomycota</taxon>
        <taxon>Agaricomycotina</taxon>
        <taxon>Agaricomycetes</taxon>
        <taxon>Agaricomycetidae</taxon>
        <taxon>Agaricales</taxon>
        <taxon>Pluteineae</taxon>
        <taxon>Pluteaceae</taxon>
        <taxon>Pluteus</taxon>
    </lineage>
</organism>
<dbReference type="EMBL" id="ML208561">
    <property type="protein sequence ID" value="TFK62781.1"/>
    <property type="molecule type" value="Genomic_DNA"/>
</dbReference>
<proteinExistence type="predicted"/>
<name>A0ACD3AAT5_9AGAR</name>